<dbReference type="GO" id="GO:0031966">
    <property type="term" value="C:mitochondrial membrane"/>
    <property type="evidence" value="ECO:0007669"/>
    <property type="project" value="UniProtKB-SubCell"/>
</dbReference>
<evidence type="ECO:0000313" key="10">
    <source>
        <dbReference type="EMBL" id="CAF4406431.1"/>
    </source>
</evidence>
<evidence type="ECO:0000259" key="8">
    <source>
        <dbReference type="Pfam" id="PF00561"/>
    </source>
</evidence>
<proteinExistence type="predicted"/>
<dbReference type="GO" id="GO:0031902">
    <property type="term" value="C:late endosome membrane"/>
    <property type="evidence" value="ECO:0007669"/>
    <property type="project" value="UniProtKB-SubCell"/>
</dbReference>
<dbReference type="GO" id="GO:0005765">
    <property type="term" value="C:lysosomal membrane"/>
    <property type="evidence" value="ECO:0007669"/>
    <property type="project" value="UniProtKB-SubCell"/>
</dbReference>
<dbReference type="EC" id="3.1.1.23" evidence="2"/>
<dbReference type="GO" id="GO:0046464">
    <property type="term" value="P:acylglycerol catabolic process"/>
    <property type="evidence" value="ECO:0007669"/>
    <property type="project" value="TreeGrafter"/>
</dbReference>
<evidence type="ECO:0000256" key="6">
    <source>
        <dbReference type="ARBA" id="ARBA00047662"/>
    </source>
</evidence>
<dbReference type="AlphaFoldDB" id="A0A815WNH5"/>
<comment type="caution">
    <text evidence="9">The sequence shown here is derived from an EMBL/GenBank/DDBJ whole genome shotgun (WGS) entry which is preliminary data.</text>
</comment>
<evidence type="ECO:0000256" key="5">
    <source>
        <dbReference type="ARBA" id="ARBA00046308"/>
    </source>
</evidence>
<sequence length="285" mass="32207">INTYRAGLKKHTLVVDDNIRISYCVRGEKNDNTPTLLFVHGLSSDKETWLSVIKDIPASYHCIALDLPGHGDTIGFKEDSFIVYKVVDVIKAFINALGLVRPLYLIGISYGGAIASLFAAKYPQYVNRLAILAAPAGEICETEVFQTIRAGTYDILLPSTIEQLYTTIGLLSFKKINVPKQILNGYLNIRNRHIEEHSKVLNSLLSYDYQNLDDYYSTLKNIKCPTMILWGYEDKLFTRNGAQYFHNLIPHAEVHIIPDCGHLMADEHPEQIATILTRFMGNKQE</sequence>
<evidence type="ECO:0000256" key="3">
    <source>
        <dbReference type="ARBA" id="ARBA00037797"/>
    </source>
</evidence>
<evidence type="ECO:0000256" key="7">
    <source>
        <dbReference type="ARBA" id="ARBA00049568"/>
    </source>
</evidence>
<dbReference type="PANTHER" id="PTHR43798:SF5">
    <property type="entry name" value="MONOACYLGLYCEROL LIPASE ABHD6"/>
    <property type="match status" value="1"/>
</dbReference>
<dbReference type="PRINTS" id="PR00412">
    <property type="entry name" value="EPOXHYDRLASE"/>
</dbReference>
<keyword evidence="11" id="KW-1185">Reference proteome</keyword>
<dbReference type="EMBL" id="CAJOBC010092101">
    <property type="protein sequence ID" value="CAF4406431.1"/>
    <property type="molecule type" value="Genomic_DNA"/>
</dbReference>
<dbReference type="PANTHER" id="PTHR43798">
    <property type="entry name" value="MONOACYLGLYCEROL LIPASE"/>
    <property type="match status" value="1"/>
</dbReference>
<organism evidence="9 11">
    <name type="scientific">Didymodactylos carnosus</name>
    <dbReference type="NCBI Taxonomy" id="1234261"/>
    <lineage>
        <taxon>Eukaryota</taxon>
        <taxon>Metazoa</taxon>
        <taxon>Spiralia</taxon>
        <taxon>Gnathifera</taxon>
        <taxon>Rotifera</taxon>
        <taxon>Eurotatoria</taxon>
        <taxon>Bdelloidea</taxon>
        <taxon>Philodinida</taxon>
        <taxon>Philodinidae</taxon>
        <taxon>Didymodactylos</taxon>
    </lineage>
</organism>
<dbReference type="PRINTS" id="PR00111">
    <property type="entry name" value="ABHYDROLASE"/>
</dbReference>
<dbReference type="Proteomes" id="UP000681722">
    <property type="component" value="Unassembled WGS sequence"/>
</dbReference>
<dbReference type="OrthoDB" id="6431331at2759"/>
<protein>
    <recommendedName>
        <fullName evidence="2">acylglycerol lipase</fullName>
        <ecNumber evidence="2">3.1.1.23</ecNumber>
    </recommendedName>
</protein>
<feature type="non-terminal residue" evidence="9">
    <location>
        <position position="1"/>
    </location>
</feature>
<feature type="domain" description="AB hydrolase-1" evidence="8">
    <location>
        <begin position="34"/>
        <end position="269"/>
    </location>
</feature>
<dbReference type="InterPro" id="IPR050266">
    <property type="entry name" value="AB_hydrolase_sf"/>
</dbReference>
<evidence type="ECO:0000256" key="2">
    <source>
        <dbReference type="ARBA" id="ARBA00013254"/>
    </source>
</evidence>
<dbReference type="Gene3D" id="3.40.50.1820">
    <property type="entry name" value="alpha/beta hydrolase"/>
    <property type="match status" value="1"/>
</dbReference>
<dbReference type="InterPro" id="IPR000073">
    <property type="entry name" value="AB_hydrolase_1"/>
</dbReference>
<comment type="subcellular location">
    <subcellularLocation>
        <location evidence="3">Late endosome membrane</location>
        <topology evidence="3">Single-pass type II membrane protein</topology>
    </subcellularLocation>
    <subcellularLocation>
        <location evidence="4">Lysosome membrane</location>
        <topology evidence="4">Single-pass type II membrane protein</topology>
    </subcellularLocation>
    <subcellularLocation>
        <location evidence="5">Mitochondrion membrane</location>
        <topology evidence="5">Single-pass type II membrane protein</topology>
    </subcellularLocation>
</comment>
<evidence type="ECO:0000313" key="11">
    <source>
        <dbReference type="Proteomes" id="UP000663829"/>
    </source>
</evidence>
<reference evidence="9" key="1">
    <citation type="submission" date="2021-02" db="EMBL/GenBank/DDBJ databases">
        <authorList>
            <person name="Nowell W R."/>
        </authorList>
    </citation>
    <scope>NUCLEOTIDE SEQUENCE</scope>
</reference>
<evidence type="ECO:0000256" key="4">
    <source>
        <dbReference type="ARBA" id="ARBA00037874"/>
    </source>
</evidence>
<dbReference type="InterPro" id="IPR029058">
    <property type="entry name" value="AB_hydrolase_fold"/>
</dbReference>
<dbReference type="InterPro" id="IPR000639">
    <property type="entry name" value="Epox_hydrolase-like"/>
</dbReference>
<dbReference type="GO" id="GO:0047372">
    <property type="term" value="F:monoacylglycerol lipase activity"/>
    <property type="evidence" value="ECO:0007669"/>
    <property type="project" value="UniProtKB-EC"/>
</dbReference>
<comment type="catalytic activity">
    <reaction evidence="6">
        <text>1-dodecanoylglycerol + H2O = dodecanoate + glycerol + H(+)</text>
        <dbReference type="Rhea" id="RHEA:44316"/>
        <dbReference type="ChEBI" id="CHEBI:15377"/>
        <dbReference type="ChEBI" id="CHEBI:15378"/>
        <dbReference type="ChEBI" id="CHEBI:17754"/>
        <dbReference type="ChEBI" id="CHEBI:18262"/>
        <dbReference type="ChEBI" id="CHEBI:75539"/>
    </reaction>
</comment>
<comment type="catalytic activity">
    <reaction evidence="1">
        <text>Hydrolyzes glycerol monoesters of long-chain fatty acids.</text>
        <dbReference type="EC" id="3.1.1.23"/>
    </reaction>
</comment>
<gene>
    <name evidence="9" type="ORF">GPM918_LOCUS38893</name>
    <name evidence="10" type="ORF">SRO942_LOCUS39745</name>
</gene>
<comment type="function">
    <text evidence="7">Lipase that preferentially hydrolysis medium-chain saturated monoacylglycerols including 2-arachidonoylglycerol. Through 2-arachidonoylglycerol degradation may regulate endocannabinoid signaling pathways. Also has a lysophosphatidyl lipase activity with a preference for lysophosphatidylglycerol among other lysophospholipids. Also able to degrade bis(monoacylglycero)phosphate (BMP) and constitutes the major enzyme for BMP catabolism. BMP, also known as lysobisphosphatidic acid, is enriched in late endosomes and lysosomes and plays a key role in the formation of intraluminal vesicles and in lipid sorting.</text>
</comment>
<dbReference type="EMBL" id="CAJNOQ010026441">
    <property type="protein sequence ID" value="CAF1545700.1"/>
    <property type="molecule type" value="Genomic_DNA"/>
</dbReference>
<name>A0A815WNH5_9BILA</name>
<evidence type="ECO:0000256" key="1">
    <source>
        <dbReference type="ARBA" id="ARBA00001613"/>
    </source>
</evidence>
<dbReference type="Pfam" id="PF00561">
    <property type="entry name" value="Abhydrolase_1"/>
    <property type="match status" value="1"/>
</dbReference>
<dbReference type="Proteomes" id="UP000663829">
    <property type="component" value="Unassembled WGS sequence"/>
</dbReference>
<evidence type="ECO:0000313" key="9">
    <source>
        <dbReference type="EMBL" id="CAF1545700.1"/>
    </source>
</evidence>
<dbReference type="SUPFAM" id="SSF53474">
    <property type="entry name" value="alpha/beta-Hydrolases"/>
    <property type="match status" value="1"/>
</dbReference>
<accession>A0A815WNH5</accession>